<dbReference type="GO" id="GO:0009247">
    <property type="term" value="P:glycolipid biosynthetic process"/>
    <property type="evidence" value="ECO:0007669"/>
    <property type="project" value="UniProtKB-ARBA"/>
</dbReference>
<evidence type="ECO:0000256" key="4">
    <source>
        <dbReference type="ARBA" id="ARBA00022679"/>
    </source>
</evidence>
<organism evidence="7 8">
    <name type="scientific">Ruania alba</name>
    <dbReference type="NCBI Taxonomy" id="648782"/>
    <lineage>
        <taxon>Bacteria</taxon>
        <taxon>Bacillati</taxon>
        <taxon>Actinomycetota</taxon>
        <taxon>Actinomycetes</taxon>
        <taxon>Micrococcales</taxon>
        <taxon>Ruaniaceae</taxon>
        <taxon>Ruania</taxon>
    </lineage>
</organism>
<dbReference type="GO" id="GO:0005886">
    <property type="term" value="C:plasma membrane"/>
    <property type="evidence" value="ECO:0007669"/>
    <property type="project" value="UniProtKB-SubCell"/>
</dbReference>
<comment type="subcellular location">
    <subcellularLocation>
        <location evidence="1">Cell inner membrane</location>
    </subcellularLocation>
</comment>
<evidence type="ECO:0000313" key="7">
    <source>
        <dbReference type="EMBL" id="SEE05016.1"/>
    </source>
</evidence>
<keyword evidence="3" id="KW-0997">Cell inner membrane</keyword>
<evidence type="ECO:0000256" key="6">
    <source>
        <dbReference type="ARBA" id="ARBA00023315"/>
    </source>
</evidence>
<dbReference type="OrthoDB" id="9803456at2"/>
<evidence type="ECO:0000256" key="2">
    <source>
        <dbReference type="ARBA" id="ARBA00022475"/>
    </source>
</evidence>
<name>A0A1H5FNK9_9MICO</name>
<dbReference type="AlphaFoldDB" id="A0A1H5FNK9"/>
<dbReference type="STRING" id="648782.SAMN04488554_1399"/>
<keyword evidence="4 7" id="KW-0808">Transferase</keyword>
<accession>A0A1H5FNK9</accession>
<evidence type="ECO:0000256" key="1">
    <source>
        <dbReference type="ARBA" id="ARBA00004533"/>
    </source>
</evidence>
<sequence length="323" mass="36056">MKRMDPARLFALAWRVVPRLPGTLARGIFDAVAIVAHALRVPGVVQLERNLDRLVPGMDRRRLRRLSRTNMRAYMRYYCEAFQLPAMSETEVDARVRSTGHERVAAQTGAGETVVLALGHAGNWDLAGAWANRHLGTVVTVAERLEPEELFAEFVAFRESLGMVIVPFDRGGGVFRRLLTASRRPGVVPLLADRDLSSAGVEVEVGDHTVRVAPGPAALALARNLRLVPVLIHHERLYGARRKVARSPWGIHIHFLEDVAAPDRAEYPDSQARVSAFTREWFSRYATALARVPQDWHMLQKVYTTDLDPERLARARAAGGDTR</sequence>
<proteinExistence type="predicted"/>
<dbReference type="GO" id="GO:0016746">
    <property type="term" value="F:acyltransferase activity"/>
    <property type="evidence" value="ECO:0007669"/>
    <property type="project" value="UniProtKB-KW"/>
</dbReference>
<evidence type="ECO:0000256" key="5">
    <source>
        <dbReference type="ARBA" id="ARBA00023136"/>
    </source>
</evidence>
<keyword evidence="5" id="KW-0472">Membrane</keyword>
<reference evidence="8" key="1">
    <citation type="submission" date="2016-10" db="EMBL/GenBank/DDBJ databases">
        <authorList>
            <person name="Varghese N."/>
            <person name="Submissions S."/>
        </authorList>
    </citation>
    <scope>NUCLEOTIDE SEQUENCE [LARGE SCALE GENOMIC DNA]</scope>
    <source>
        <strain evidence="8">DSM 21368</strain>
    </source>
</reference>
<evidence type="ECO:0000313" key="8">
    <source>
        <dbReference type="Proteomes" id="UP000199220"/>
    </source>
</evidence>
<dbReference type="PANTHER" id="PTHR30606">
    <property type="entry name" value="LIPID A BIOSYNTHESIS LAUROYL ACYLTRANSFERASE"/>
    <property type="match status" value="1"/>
</dbReference>
<keyword evidence="8" id="KW-1185">Reference proteome</keyword>
<keyword evidence="6" id="KW-0012">Acyltransferase</keyword>
<dbReference type="NCBIfam" id="NF005919">
    <property type="entry name" value="PRK07920.1"/>
    <property type="match status" value="1"/>
</dbReference>
<dbReference type="Pfam" id="PF03279">
    <property type="entry name" value="Lip_A_acyltrans"/>
    <property type="match status" value="1"/>
</dbReference>
<dbReference type="Proteomes" id="UP000199220">
    <property type="component" value="Unassembled WGS sequence"/>
</dbReference>
<dbReference type="PANTHER" id="PTHR30606:SF10">
    <property type="entry name" value="PHOSPHATIDYLINOSITOL MANNOSIDE ACYLTRANSFERASE"/>
    <property type="match status" value="1"/>
</dbReference>
<keyword evidence="2" id="KW-1003">Cell membrane</keyword>
<evidence type="ECO:0000256" key="3">
    <source>
        <dbReference type="ARBA" id="ARBA00022519"/>
    </source>
</evidence>
<dbReference type="EMBL" id="FNTX01000001">
    <property type="protein sequence ID" value="SEE05016.1"/>
    <property type="molecule type" value="Genomic_DNA"/>
</dbReference>
<gene>
    <name evidence="7" type="ORF">SAMN04488554_1399</name>
</gene>
<protein>
    <submittedName>
        <fullName evidence="7">KDO2-lipid IV(A) lauroyltransferase</fullName>
    </submittedName>
</protein>
<dbReference type="InterPro" id="IPR004960">
    <property type="entry name" value="LipA_acyltrans"/>
</dbReference>